<reference evidence="1 2" key="1">
    <citation type="submission" date="2018-03" db="EMBL/GenBank/DDBJ databases">
        <title>Massilia armeniaca sp. nov., isolated from desert soil.</title>
        <authorList>
            <person name="Huang H."/>
            <person name="Ren M."/>
        </authorList>
    </citation>
    <scope>NUCLEOTIDE SEQUENCE [LARGE SCALE GENOMIC DNA]</scope>
    <source>
        <strain evidence="1 2">ZMN-3</strain>
    </source>
</reference>
<keyword evidence="2" id="KW-1185">Reference proteome</keyword>
<dbReference type="OrthoDB" id="8759277at2"/>
<evidence type="ECO:0000313" key="2">
    <source>
        <dbReference type="Proteomes" id="UP000240505"/>
    </source>
</evidence>
<dbReference type="Proteomes" id="UP000240505">
    <property type="component" value="Chromosome"/>
</dbReference>
<dbReference type="RefSeq" id="WP_107142365.1">
    <property type="nucleotide sequence ID" value="NZ_CP028324.1"/>
</dbReference>
<gene>
    <name evidence="1" type="ORF">C9I28_16180</name>
</gene>
<name>A0A2R4CBK7_9BURK</name>
<accession>A0A2R4CBK7</accession>
<proteinExistence type="predicted"/>
<dbReference type="AlphaFoldDB" id="A0A2R4CBK7"/>
<dbReference type="KEGG" id="masz:C9I28_16180"/>
<organism evidence="1 2">
    <name type="scientific">Pseudoduganella armeniaca</name>
    <dbReference type="NCBI Taxonomy" id="2072590"/>
    <lineage>
        <taxon>Bacteria</taxon>
        <taxon>Pseudomonadati</taxon>
        <taxon>Pseudomonadota</taxon>
        <taxon>Betaproteobacteria</taxon>
        <taxon>Burkholderiales</taxon>
        <taxon>Oxalobacteraceae</taxon>
        <taxon>Telluria group</taxon>
        <taxon>Pseudoduganella</taxon>
    </lineage>
</organism>
<evidence type="ECO:0000313" key="1">
    <source>
        <dbReference type="EMBL" id="AVR97016.1"/>
    </source>
</evidence>
<dbReference type="EMBL" id="CP028324">
    <property type="protein sequence ID" value="AVR97016.1"/>
    <property type="molecule type" value="Genomic_DNA"/>
</dbReference>
<sequence>MFQVSDSSRERRRDTAMAAAVDEAIRFDRECGAALAWAYLAAHGLPPETILRVLSQAPDGAVPRRQSTH</sequence>
<protein>
    <submittedName>
        <fullName evidence="1">Uncharacterized protein</fullName>
    </submittedName>
</protein>